<organism evidence="2 3">
    <name type="scientific">Aromatoleum tolulyticum</name>
    <dbReference type="NCBI Taxonomy" id="34027"/>
    <lineage>
        <taxon>Bacteria</taxon>
        <taxon>Pseudomonadati</taxon>
        <taxon>Pseudomonadota</taxon>
        <taxon>Betaproteobacteria</taxon>
        <taxon>Rhodocyclales</taxon>
        <taxon>Rhodocyclaceae</taxon>
        <taxon>Aromatoleum</taxon>
    </lineage>
</organism>
<dbReference type="OrthoDB" id="8584170at2"/>
<protein>
    <submittedName>
        <fullName evidence="2">Uncharacterized protein</fullName>
    </submittedName>
</protein>
<dbReference type="RefSeq" id="WP_139335938.1">
    <property type="nucleotide sequence ID" value="NZ_FTMD01000008.1"/>
</dbReference>
<keyword evidence="1" id="KW-1133">Transmembrane helix</keyword>
<name>A0A1N6X4H2_9RHOO</name>
<reference evidence="3" key="1">
    <citation type="submission" date="2017-01" db="EMBL/GenBank/DDBJ databases">
        <authorList>
            <person name="Varghese N."/>
            <person name="Submissions S."/>
        </authorList>
    </citation>
    <scope>NUCLEOTIDE SEQUENCE [LARGE SCALE GENOMIC DNA]</scope>
    <source>
        <strain evidence="3">ATCC 51758</strain>
    </source>
</reference>
<feature type="transmembrane region" description="Helical" evidence="1">
    <location>
        <begin position="53"/>
        <end position="72"/>
    </location>
</feature>
<dbReference type="SUPFAM" id="SSF48452">
    <property type="entry name" value="TPR-like"/>
    <property type="match status" value="1"/>
</dbReference>
<gene>
    <name evidence="2" type="ORF">SAMN05421829_108187</name>
</gene>
<accession>A0A1N6X4H2</accession>
<sequence length="513" mass="56289">MTDSTPHFDSYSPSGRISWRLPAYTLLGAAPAVAAAAWLYAKALMLGLSVMTAPIATLIFAVICSFAIMLALEGGHSRSVGVNTALAPVLSLFALWVRWVVTFNELGSAEALKFASSGVTGWAAMLWHRAVEAAMRNPATFAPTMQCIIWLLELAIVGLICTFVARSTARDPYSESAGRWATPVTGRELYWNGRHSSELARELATQGPQLLASMEVATSLETMMTASEWWTVSVQGRAVRADPAARWLTVSILTHRRTPNGEIKTRTTDVVTAWHVTAEDYVLVMQHVAPGERHGESWTSAGRPTPRELESAVAALNTNAYSEAIALAASHCQHPEPLVKTDALRVCALAHSGLAQWEQAFAHFHALFEYEPSAFNALQVATTSVMTGELARGQAWFEKADALNQESREMSAARLRTGFISALEKRGEFAAILPHLNWLADAYRSVNLTDSTLLWTWGLPFFPEFLARSLPVLRRCMSESEVRDWYLKMYEALDANGKSALDEHLQEMCGTSA</sequence>
<feature type="transmembrane region" description="Helical" evidence="1">
    <location>
        <begin position="21"/>
        <end position="41"/>
    </location>
</feature>
<keyword evidence="3" id="KW-1185">Reference proteome</keyword>
<dbReference type="EMBL" id="FTMD01000008">
    <property type="protein sequence ID" value="SIQ97223.1"/>
    <property type="molecule type" value="Genomic_DNA"/>
</dbReference>
<dbReference type="STRING" id="34027.SAMN05421829_108187"/>
<dbReference type="InterPro" id="IPR011990">
    <property type="entry name" value="TPR-like_helical_dom_sf"/>
</dbReference>
<dbReference type="Proteomes" id="UP000186819">
    <property type="component" value="Unassembled WGS sequence"/>
</dbReference>
<evidence type="ECO:0000313" key="3">
    <source>
        <dbReference type="Proteomes" id="UP000186819"/>
    </source>
</evidence>
<keyword evidence="1" id="KW-0812">Transmembrane</keyword>
<feature type="transmembrane region" description="Helical" evidence="1">
    <location>
        <begin position="147"/>
        <end position="165"/>
    </location>
</feature>
<proteinExistence type="predicted"/>
<evidence type="ECO:0000313" key="2">
    <source>
        <dbReference type="EMBL" id="SIQ97223.1"/>
    </source>
</evidence>
<dbReference type="AlphaFoldDB" id="A0A1N6X4H2"/>
<keyword evidence="1" id="KW-0472">Membrane</keyword>
<evidence type="ECO:0000256" key="1">
    <source>
        <dbReference type="SAM" id="Phobius"/>
    </source>
</evidence>
<feature type="transmembrane region" description="Helical" evidence="1">
    <location>
        <begin position="79"/>
        <end position="99"/>
    </location>
</feature>